<reference evidence="2 3" key="2">
    <citation type="journal article" date="2017" name="Front. Plant Sci.">
        <title>Gene Classification and Mining of Molecular Markers Useful in Red Clover (Trifolium pratense) Breeding.</title>
        <authorList>
            <person name="Istvanek J."/>
            <person name="Dluhosova J."/>
            <person name="Dluhos P."/>
            <person name="Patkova L."/>
            <person name="Nedelnik J."/>
            <person name="Repkova J."/>
        </authorList>
    </citation>
    <scope>NUCLEOTIDE SEQUENCE [LARGE SCALE GENOMIC DNA]</scope>
    <source>
        <strain evidence="3">cv. Tatra</strain>
        <tissue evidence="2">Young leaves</tissue>
    </source>
</reference>
<keyword evidence="1" id="KW-1133">Transmembrane helix</keyword>
<proteinExistence type="predicted"/>
<keyword evidence="1" id="KW-0812">Transmembrane</keyword>
<dbReference type="EMBL" id="ASHM01029209">
    <property type="protein sequence ID" value="PNX75551.1"/>
    <property type="molecule type" value="Genomic_DNA"/>
</dbReference>
<sequence length="116" mass="13164">MLPDQWCGPPIADQLQIPEFLHASLSAKVKHFILNGHRNAQPFFMISFLTSPLLFKINAFLWKLNLTSWFGIIVLLELSPLKMLTCMSQPRVNISSGLRLCGITLFPLQDLFSYGD</sequence>
<dbReference type="Proteomes" id="UP000236291">
    <property type="component" value="Unassembled WGS sequence"/>
</dbReference>
<keyword evidence="1" id="KW-0472">Membrane</keyword>
<feature type="transmembrane region" description="Helical" evidence="1">
    <location>
        <begin position="43"/>
        <end position="62"/>
    </location>
</feature>
<gene>
    <name evidence="2" type="ORF">L195_g031489</name>
</gene>
<accession>A0A2K3LAJ1</accession>
<comment type="caution">
    <text evidence="2">The sequence shown here is derived from an EMBL/GenBank/DDBJ whole genome shotgun (WGS) entry which is preliminary data.</text>
</comment>
<protein>
    <submittedName>
        <fullName evidence="2">Uncharacterized protein</fullName>
    </submittedName>
</protein>
<evidence type="ECO:0000256" key="1">
    <source>
        <dbReference type="SAM" id="Phobius"/>
    </source>
</evidence>
<dbReference type="AlphaFoldDB" id="A0A2K3LAJ1"/>
<name>A0A2K3LAJ1_TRIPR</name>
<organism evidence="2 3">
    <name type="scientific">Trifolium pratense</name>
    <name type="common">Red clover</name>
    <dbReference type="NCBI Taxonomy" id="57577"/>
    <lineage>
        <taxon>Eukaryota</taxon>
        <taxon>Viridiplantae</taxon>
        <taxon>Streptophyta</taxon>
        <taxon>Embryophyta</taxon>
        <taxon>Tracheophyta</taxon>
        <taxon>Spermatophyta</taxon>
        <taxon>Magnoliopsida</taxon>
        <taxon>eudicotyledons</taxon>
        <taxon>Gunneridae</taxon>
        <taxon>Pentapetalae</taxon>
        <taxon>rosids</taxon>
        <taxon>fabids</taxon>
        <taxon>Fabales</taxon>
        <taxon>Fabaceae</taxon>
        <taxon>Papilionoideae</taxon>
        <taxon>50 kb inversion clade</taxon>
        <taxon>NPAAA clade</taxon>
        <taxon>Hologalegina</taxon>
        <taxon>IRL clade</taxon>
        <taxon>Trifolieae</taxon>
        <taxon>Trifolium</taxon>
    </lineage>
</organism>
<evidence type="ECO:0000313" key="2">
    <source>
        <dbReference type="EMBL" id="PNX75551.1"/>
    </source>
</evidence>
<reference evidence="2 3" key="1">
    <citation type="journal article" date="2014" name="Am. J. Bot.">
        <title>Genome assembly and annotation for red clover (Trifolium pratense; Fabaceae).</title>
        <authorList>
            <person name="Istvanek J."/>
            <person name="Jaros M."/>
            <person name="Krenek A."/>
            <person name="Repkova J."/>
        </authorList>
    </citation>
    <scope>NUCLEOTIDE SEQUENCE [LARGE SCALE GENOMIC DNA]</scope>
    <source>
        <strain evidence="3">cv. Tatra</strain>
        <tissue evidence="2">Young leaves</tissue>
    </source>
</reference>
<evidence type="ECO:0000313" key="3">
    <source>
        <dbReference type="Proteomes" id="UP000236291"/>
    </source>
</evidence>